<evidence type="ECO:0000313" key="2">
    <source>
        <dbReference type="Proteomes" id="UP000001699"/>
    </source>
</evidence>
<sequence length="133" mass="14629">MQLQDLTLAFHDELGSEKFDTFLAFTAENLGFAAFYKNVQRLEHHQASQQAEEKEVHTQSATIPAHSSGLLHQIQATDLLPPSIHSARLPPPPSSSGLAIQSNTALASLRLNRFRSVALWKSGLSIASISERR</sequence>
<accession>B0Y4J0</accession>
<dbReference type="AlphaFoldDB" id="B0Y4J0"/>
<dbReference type="VEuPathDB" id="FungiDB:AFUB_069260"/>
<protein>
    <submittedName>
        <fullName evidence="1">Uncharacterized protein</fullName>
    </submittedName>
</protein>
<dbReference type="HOGENOM" id="CLU_1906264_0_0_1"/>
<name>B0Y4J0_ASPFC</name>
<keyword evidence="2" id="KW-1185">Reference proteome</keyword>
<dbReference type="EMBL" id="DS499598">
    <property type="protein sequence ID" value="EDP50589.1"/>
    <property type="molecule type" value="Genomic_DNA"/>
</dbReference>
<evidence type="ECO:0000313" key="1">
    <source>
        <dbReference type="EMBL" id="EDP50589.1"/>
    </source>
</evidence>
<dbReference type="Proteomes" id="UP000001699">
    <property type="component" value="Unassembled WGS sequence"/>
</dbReference>
<proteinExistence type="predicted"/>
<organism evidence="1 2">
    <name type="scientific">Aspergillus fumigatus (strain CBS 144.89 / FGSC A1163 / CEA10)</name>
    <name type="common">Neosartorya fumigata</name>
    <dbReference type="NCBI Taxonomy" id="451804"/>
    <lineage>
        <taxon>Eukaryota</taxon>
        <taxon>Fungi</taxon>
        <taxon>Dikarya</taxon>
        <taxon>Ascomycota</taxon>
        <taxon>Pezizomycotina</taxon>
        <taxon>Eurotiomycetes</taxon>
        <taxon>Eurotiomycetidae</taxon>
        <taxon>Eurotiales</taxon>
        <taxon>Aspergillaceae</taxon>
        <taxon>Aspergillus</taxon>
        <taxon>Aspergillus subgen. Fumigati</taxon>
    </lineage>
</organism>
<gene>
    <name evidence="1" type="ORF">AFUB_069260</name>
</gene>
<reference evidence="1 2" key="1">
    <citation type="journal article" date="2008" name="PLoS Genet.">
        <title>Genomic islands in the pathogenic filamentous fungus Aspergillus fumigatus.</title>
        <authorList>
            <person name="Fedorova N.D."/>
            <person name="Khaldi N."/>
            <person name="Joardar V.S."/>
            <person name="Maiti R."/>
            <person name="Amedeo P."/>
            <person name="Anderson M.J."/>
            <person name="Crabtree J."/>
            <person name="Silva J.C."/>
            <person name="Badger J.H."/>
            <person name="Albarraq A."/>
            <person name="Angiuoli S."/>
            <person name="Bussey H."/>
            <person name="Bowyer P."/>
            <person name="Cotty P.J."/>
            <person name="Dyer P.S."/>
            <person name="Egan A."/>
            <person name="Galens K."/>
            <person name="Fraser-Liggett C.M."/>
            <person name="Haas B.J."/>
            <person name="Inman J.M."/>
            <person name="Kent R."/>
            <person name="Lemieux S."/>
            <person name="Malavazi I."/>
            <person name="Orvis J."/>
            <person name="Roemer T."/>
            <person name="Ronning C.M."/>
            <person name="Sundaram J.P."/>
            <person name="Sutton G."/>
            <person name="Turner G."/>
            <person name="Venter J.C."/>
            <person name="White O.R."/>
            <person name="Whitty B.R."/>
            <person name="Youngman P."/>
            <person name="Wolfe K.H."/>
            <person name="Goldman G.H."/>
            <person name="Wortman J.R."/>
            <person name="Jiang B."/>
            <person name="Denning D.W."/>
            <person name="Nierman W.C."/>
        </authorList>
    </citation>
    <scope>NUCLEOTIDE SEQUENCE [LARGE SCALE GENOMIC DNA]</scope>
    <source>
        <strain evidence="2">CBS 144.89 / FGSC A1163 / CEA10</strain>
    </source>
</reference>